<name>A0AAJ8BPZ2_ASPNG</name>
<accession>A0AAJ8BPZ2</accession>
<reference evidence="1" key="2">
    <citation type="submission" date="2025-08" db="UniProtKB">
        <authorList>
            <consortium name="RefSeq"/>
        </authorList>
    </citation>
    <scope>IDENTIFICATION</scope>
</reference>
<organism evidence="1">
    <name type="scientific">Aspergillus niger</name>
    <dbReference type="NCBI Taxonomy" id="5061"/>
    <lineage>
        <taxon>Eukaryota</taxon>
        <taxon>Fungi</taxon>
        <taxon>Dikarya</taxon>
        <taxon>Ascomycota</taxon>
        <taxon>Pezizomycotina</taxon>
        <taxon>Eurotiomycetes</taxon>
        <taxon>Eurotiomycetidae</taxon>
        <taxon>Eurotiales</taxon>
        <taxon>Aspergillaceae</taxon>
        <taxon>Aspergillus</taxon>
        <taxon>Aspergillus subgen. Circumdati</taxon>
    </lineage>
</organism>
<evidence type="ECO:0000313" key="1">
    <source>
        <dbReference type="RefSeq" id="XP_059600150.1"/>
    </source>
</evidence>
<reference evidence="1" key="1">
    <citation type="submission" date="2025-02" db="EMBL/GenBank/DDBJ databases">
        <authorList>
            <consortium name="NCBI Genome Project"/>
        </authorList>
    </citation>
    <scope>NUCLEOTIDE SEQUENCE</scope>
</reference>
<dbReference type="RefSeq" id="XP_059600150.1">
    <property type="nucleotide sequence ID" value="XM_059746838.1"/>
</dbReference>
<dbReference type="GeneID" id="84590588"/>
<protein>
    <submittedName>
        <fullName evidence="1">Uncharacterized protein</fullName>
    </submittedName>
</protein>
<sequence length="251" mass="28343">MYCRSILQLECSTRPLSLWSNKVHPLLPNTLSSRSFLIKVFAGWAPTACAKRSLVVSPLAVNISQALSTTSCQNPEPCLGWKPATYTEYVTSSRQIFYIYIMTFAIQFESAGVYHVGTPAEQMLVSFEELLAFHAGIIGLLEYGHGWRVTKTVIRRFLAHLRWQAMDSPYSICINSSGPVYYIITNGEDAIRITEQELGSSLFGRALKDQWDRAMAEPGQLKATVSIFKAFVYGLWKNLAYYMRWRKVAAS</sequence>
<dbReference type="KEGG" id="ang:An03g00100"/>
<gene>
    <name evidence="1" type="ORF">An03g00100</name>
</gene>
<dbReference type="AlphaFoldDB" id="A0AAJ8BPZ2"/>
<proteinExistence type="predicted"/>
<dbReference type="VEuPathDB" id="FungiDB:An03g00100"/>